<dbReference type="AlphaFoldDB" id="A0A852ST98"/>
<evidence type="ECO:0000313" key="3">
    <source>
        <dbReference type="EMBL" id="NYD72129.1"/>
    </source>
</evidence>
<accession>A0A852ST98</accession>
<comment type="caution">
    <text evidence="3">The sequence shown here is derived from an EMBL/GenBank/DDBJ whole genome shotgun (WGS) entry which is preliminary data.</text>
</comment>
<dbReference type="EMBL" id="JACCBM010000001">
    <property type="protein sequence ID" value="NYD72129.1"/>
    <property type="molecule type" value="Genomic_DNA"/>
</dbReference>
<name>A0A852ST98_9MICO</name>
<keyword evidence="4" id="KW-1185">Reference proteome</keyword>
<feature type="transmembrane region" description="Helical" evidence="1">
    <location>
        <begin position="120"/>
        <end position="140"/>
    </location>
</feature>
<dbReference type="Pfam" id="PF01381">
    <property type="entry name" value="HTH_3"/>
    <property type="match status" value="1"/>
</dbReference>
<protein>
    <submittedName>
        <fullName evidence="3">Transcriptional regulator with XRE-family HTH domain</fullName>
    </submittedName>
</protein>
<gene>
    <name evidence="3" type="ORF">BJ984_003287</name>
</gene>
<keyword evidence="1" id="KW-0812">Transmembrane</keyword>
<dbReference type="InterPro" id="IPR001387">
    <property type="entry name" value="Cro/C1-type_HTH"/>
</dbReference>
<dbReference type="RefSeq" id="WP_179548943.1">
    <property type="nucleotide sequence ID" value="NZ_BSEW01000002.1"/>
</dbReference>
<dbReference type="InterPro" id="IPR010982">
    <property type="entry name" value="Lambda_DNA-bd_dom_sf"/>
</dbReference>
<evidence type="ECO:0000256" key="1">
    <source>
        <dbReference type="SAM" id="Phobius"/>
    </source>
</evidence>
<sequence length="160" mass="17145">MNETRIITLRRERGWTQEKLAAESGVAVRTVQRLEGGQDASLETLSMVAKALGVTVGELFTAVSDVDFGAAVGALDDRSAVQQAQRDSAVSGYRSLYTGVGILLTFVVIVLVATQIVPGIAFLAIGAYWAAGSLFARFLLNSVINPRLDAKYPLSSARRR</sequence>
<proteinExistence type="predicted"/>
<reference evidence="3 4" key="1">
    <citation type="submission" date="2020-07" db="EMBL/GenBank/DDBJ databases">
        <title>Sequencing the genomes of 1000 actinobacteria strains.</title>
        <authorList>
            <person name="Klenk H.-P."/>
        </authorList>
    </citation>
    <scope>NUCLEOTIDE SEQUENCE [LARGE SCALE GENOMIC DNA]</scope>
    <source>
        <strain evidence="3 4">DSM 26474</strain>
    </source>
</reference>
<evidence type="ECO:0000313" key="4">
    <source>
        <dbReference type="Proteomes" id="UP000549913"/>
    </source>
</evidence>
<dbReference type="Gene3D" id="1.10.260.40">
    <property type="entry name" value="lambda repressor-like DNA-binding domains"/>
    <property type="match status" value="1"/>
</dbReference>
<organism evidence="3 4">
    <name type="scientific">Herbiconiux flava</name>
    <dbReference type="NCBI Taxonomy" id="881268"/>
    <lineage>
        <taxon>Bacteria</taxon>
        <taxon>Bacillati</taxon>
        <taxon>Actinomycetota</taxon>
        <taxon>Actinomycetes</taxon>
        <taxon>Micrococcales</taxon>
        <taxon>Microbacteriaceae</taxon>
        <taxon>Herbiconiux</taxon>
    </lineage>
</organism>
<dbReference type="SUPFAM" id="SSF47413">
    <property type="entry name" value="lambda repressor-like DNA-binding domains"/>
    <property type="match status" value="1"/>
</dbReference>
<feature type="domain" description="HTH cro/C1-type" evidence="2">
    <location>
        <begin position="6"/>
        <end position="59"/>
    </location>
</feature>
<feature type="transmembrane region" description="Helical" evidence="1">
    <location>
        <begin position="96"/>
        <end position="114"/>
    </location>
</feature>
<keyword evidence="1" id="KW-0472">Membrane</keyword>
<dbReference type="SMART" id="SM00530">
    <property type="entry name" value="HTH_XRE"/>
    <property type="match status" value="1"/>
</dbReference>
<dbReference type="CDD" id="cd00093">
    <property type="entry name" value="HTH_XRE"/>
    <property type="match status" value="1"/>
</dbReference>
<dbReference type="Proteomes" id="UP000549913">
    <property type="component" value="Unassembled WGS sequence"/>
</dbReference>
<keyword evidence="1" id="KW-1133">Transmembrane helix</keyword>
<dbReference type="PROSITE" id="PS50943">
    <property type="entry name" value="HTH_CROC1"/>
    <property type="match status" value="1"/>
</dbReference>
<dbReference type="GO" id="GO:0003677">
    <property type="term" value="F:DNA binding"/>
    <property type="evidence" value="ECO:0007669"/>
    <property type="project" value="InterPro"/>
</dbReference>
<evidence type="ECO:0000259" key="2">
    <source>
        <dbReference type="PROSITE" id="PS50943"/>
    </source>
</evidence>